<name>A0AAQ4FLA1_AMBAM</name>
<sequence>MKSVAAVLSAVLLSAVLIVEAQRFPGGGGFPGGGFSGGPGFPRPGGGRRCGSEICHFGQRCIYQQVYCIRAPCPPIPRCV</sequence>
<dbReference type="EMBL" id="JARKHS020001961">
    <property type="protein sequence ID" value="KAK8787282.1"/>
    <property type="molecule type" value="Genomic_DNA"/>
</dbReference>
<evidence type="ECO:0000313" key="2">
    <source>
        <dbReference type="EMBL" id="KAK8787282.1"/>
    </source>
</evidence>
<evidence type="ECO:0008006" key="4">
    <source>
        <dbReference type="Google" id="ProtNLM"/>
    </source>
</evidence>
<keyword evidence="3" id="KW-1185">Reference proteome</keyword>
<comment type="caution">
    <text evidence="2">The sequence shown here is derived from an EMBL/GenBank/DDBJ whole genome shotgun (WGS) entry which is preliminary data.</text>
</comment>
<proteinExistence type="predicted"/>
<dbReference type="AlphaFoldDB" id="A0AAQ4FLA1"/>
<feature type="chain" id="PRO_5042837355" description="Secreted protein" evidence="1">
    <location>
        <begin position="22"/>
        <end position="80"/>
    </location>
</feature>
<organism evidence="2 3">
    <name type="scientific">Amblyomma americanum</name>
    <name type="common">Lone star tick</name>
    <dbReference type="NCBI Taxonomy" id="6943"/>
    <lineage>
        <taxon>Eukaryota</taxon>
        <taxon>Metazoa</taxon>
        <taxon>Ecdysozoa</taxon>
        <taxon>Arthropoda</taxon>
        <taxon>Chelicerata</taxon>
        <taxon>Arachnida</taxon>
        <taxon>Acari</taxon>
        <taxon>Parasitiformes</taxon>
        <taxon>Ixodida</taxon>
        <taxon>Ixodoidea</taxon>
        <taxon>Ixodidae</taxon>
        <taxon>Amblyomminae</taxon>
        <taxon>Amblyomma</taxon>
    </lineage>
</organism>
<protein>
    <recommendedName>
        <fullName evidence="4">Secreted protein</fullName>
    </recommendedName>
</protein>
<evidence type="ECO:0000313" key="3">
    <source>
        <dbReference type="Proteomes" id="UP001321473"/>
    </source>
</evidence>
<feature type="signal peptide" evidence="1">
    <location>
        <begin position="1"/>
        <end position="21"/>
    </location>
</feature>
<evidence type="ECO:0000256" key="1">
    <source>
        <dbReference type="SAM" id="SignalP"/>
    </source>
</evidence>
<reference evidence="2 3" key="1">
    <citation type="journal article" date="2023" name="Arcadia Sci">
        <title>De novo assembly of a long-read Amblyomma americanum tick genome.</title>
        <authorList>
            <person name="Chou S."/>
            <person name="Poskanzer K.E."/>
            <person name="Rollins M."/>
            <person name="Thuy-Boun P.S."/>
        </authorList>
    </citation>
    <scope>NUCLEOTIDE SEQUENCE [LARGE SCALE GENOMIC DNA]</scope>
    <source>
        <strain evidence="2">F_SG_1</strain>
        <tissue evidence="2">Salivary glands</tissue>
    </source>
</reference>
<gene>
    <name evidence="2" type="ORF">V5799_022938</name>
</gene>
<keyword evidence="1" id="KW-0732">Signal</keyword>
<accession>A0AAQ4FLA1</accession>
<dbReference type="Proteomes" id="UP001321473">
    <property type="component" value="Unassembled WGS sequence"/>
</dbReference>